<name>A0ABQ7G278_DUNSA</name>
<reference evidence="2" key="1">
    <citation type="submission" date="2017-08" db="EMBL/GenBank/DDBJ databases">
        <authorList>
            <person name="Polle J.E."/>
            <person name="Barry K."/>
            <person name="Cushman J."/>
            <person name="Schmutz J."/>
            <person name="Tran D."/>
            <person name="Hathwaick L.T."/>
            <person name="Yim W.C."/>
            <person name="Jenkins J."/>
            <person name="Mckie-Krisberg Z.M."/>
            <person name="Prochnik S."/>
            <person name="Lindquist E."/>
            <person name="Dockter R.B."/>
            <person name="Adam C."/>
            <person name="Molina H."/>
            <person name="Bunkerborg J."/>
            <person name="Jin E."/>
            <person name="Buchheim M."/>
            <person name="Magnuson J."/>
        </authorList>
    </citation>
    <scope>NUCLEOTIDE SEQUENCE</scope>
    <source>
        <strain evidence="2">CCAP 19/18</strain>
    </source>
</reference>
<comment type="caution">
    <text evidence="2">The sequence shown here is derived from an EMBL/GenBank/DDBJ whole genome shotgun (WGS) entry which is preliminary data.</text>
</comment>
<organism evidence="2 3">
    <name type="scientific">Dunaliella salina</name>
    <name type="common">Green alga</name>
    <name type="synonym">Protococcus salinus</name>
    <dbReference type="NCBI Taxonomy" id="3046"/>
    <lineage>
        <taxon>Eukaryota</taxon>
        <taxon>Viridiplantae</taxon>
        <taxon>Chlorophyta</taxon>
        <taxon>core chlorophytes</taxon>
        <taxon>Chlorophyceae</taxon>
        <taxon>CS clade</taxon>
        <taxon>Chlamydomonadales</taxon>
        <taxon>Dunaliellaceae</taxon>
        <taxon>Dunaliella</taxon>
    </lineage>
</organism>
<evidence type="ECO:0000256" key="1">
    <source>
        <dbReference type="SAM" id="MobiDB-lite"/>
    </source>
</evidence>
<feature type="region of interest" description="Disordered" evidence="1">
    <location>
        <begin position="100"/>
        <end position="121"/>
    </location>
</feature>
<accession>A0ABQ7G278</accession>
<keyword evidence="3" id="KW-1185">Reference proteome</keyword>
<dbReference type="EMBL" id="MU070257">
    <property type="protein sequence ID" value="KAF5828712.1"/>
    <property type="molecule type" value="Genomic_DNA"/>
</dbReference>
<dbReference type="Proteomes" id="UP000815325">
    <property type="component" value="Unassembled WGS sequence"/>
</dbReference>
<evidence type="ECO:0000313" key="2">
    <source>
        <dbReference type="EMBL" id="KAF5828712.1"/>
    </source>
</evidence>
<proteinExistence type="predicted"/>
<evidence type="ECO:0000313" key="3">
    <source>
        <dbReference type="Proteomes" id="UP000815325"/>
    </source>
</evidence>
<gene>
    <name evidence="2" type="ORF">DUNSADRAFT_17196</name>
</gene>
<protein>
    <submittedName>
        <fullName evidence="2">Uncharacterized protein</fullName>
    </submittedName>
</protein>
<sequence length="121" mass="13961">MGLHFVKRIPRAEAPCTRFTKRKQKQEVSGDQAFSMAPVVVPSFVMEPGQWEVFKQHRGVDDIRATLSRRSAANYVSEEEQQKYAVELVSFLVYEGALPYTPTPRQRERDAARNLKQRAYT</sequence>